<dbReference type="InterPro" id="IPR014001">
    <property type="entry name" value="Helicase_ATP-bd"/>
</dbReference>
<dbReference type="InterPro" id="IPR055180">
    <property type="entry name" value="HsdR_RecA-like_helicase_dom_2"/>
</dbReference>
<evidence type="ECO:0000259" key="1">
    <source>
        <dbReference type="SMART" id="SM00487"/>
    </source>
</evidence>
<accession>A0A0H3K3I8</accession>
<dbReference type="Proteomes" id="UP000001175">
    <property type="component" value="Chromosome"/>
</dbReference>
<evidence type="ECO:0000313" key="3">
    <source>
        <dbReference type="Proteomes" id="UP000001175"/>
    </source>
</evidence>
<dbReference type="GO" id="GO:0009035">
    <property type="term" value="F:type I site-specific deoxyribonuclease activity"/>
    <property type="evidence" value="ECO:0007669"/>
    <property type="project" value="UniProtKB-EC"/>
</dbReference>
<dbReference type="eggNOG" id="COG0610">
    <property type="taxonomic scope" value="Bacteria"/>
</dbReference>
<gene>
    <name evidence="2" type="ordered locus">syc0483_c</name>
</gene>
<dbReference type="GO" id="GO:0005524">
    <property type="term" value="F:ATP binding"/>
    <property type="evidence" value="ECO:0007669"/>
    <property type="project" value="UniProtKB-KW"/>
</dbReference>
<dbReference type="KEGG" id="syc:syc0483_c"/>
<dbReference type="RefSeq" id="WP_011242795.1">
    <property type="nucleotide sequence ID" value="NC_006576.1"/>
</dbReference>
<feature type="domain" description="Helicase ATP-binding" evidence="1">
    <location>
        <begin position="279"/>
        <end position="513"/>
    </location>
</feature>
<dbReference type="Pfam" id="PF22679">
    <property type="entry name" value="T1R_D3-like"/>
    <property type="match status" value="1"/>
</dbReference>
<dbReference type="GO" id="GO:0009307">
    <property type="term" value="P:DNA restriction-modification system"/>
    <property type="evidence" value="ECO:0007669"/>
    <property type="project" value="UniProtKB-KW"/>
</dbReference>
<dbReference type="SUPFAM" id="SSF52540">
    <property type="entry name" value="P-loop containing nucleoside triphosphate hydrolases"/>
    <property type="match status" value="2"/>
</dbReference>
<dbReference type="PANTHER" id="PTHR42927">
    <property type="entry name" value="HELICASE SUPERFAMILY 1 AND 2 DOMAIN-CONTAINING PROTEIN"/>
    <property type="match status" value="1"/>
</dbReference>
<dbReference type="GeneID" id="72429918"/>
<protein>
    <recommendedName>
        <fullName evidence="1">Helicase ATP-binding domain-containing protein</fullName>
    </recommendedName>
</protein>
<proteinExistence type="predicted"/>
<dbReference type="InterPro" id="IPR027417">
    <property type="entry name" value="P-loop_NTPase"/>
</dbReference>
<dbReference type="InterPro" id="IPR007409">
    <property type="entry name" value="Restrct_endonuc_type1_HsdR_N"/>
</dbReference>
<sequence>MTVHLESAFEAEICQDLAQQGWIYEEGAAADYDRALALYPPDLFAWLQQTQPEAWETLQQKQGTQAEAILLQRVRQQLDQVGTLDLLRYGLEVLGLPRSLKLAQFKPAFATNAEIRDRYEANRLRVIRQVRYSLHNQNCIDLVLFLNGIPVATVELKTDNTQNIADAVYQYKQDRNPKPAGQSPEPLLSFPSGAIVHFAVSNREVQMTTKLAGFATVFLPFNQGSDPGAPDCGAGNPVSSASGHRTAYLWQEVWQRDSWLEILGRYCITERNKKQQITRLLFPRYHQLIVTRRLQEAVLQEGAGHKYLVQHSAGSGKTNSIAWTAHFFSELHDADNRKVFDSVIVVSDRNVIDTQLQEAIESFERHKGVVAAITRDDGSKSSKLAEALKGDKKIVVCTIQTFPFALQAVRELAATEGKRFAVIADEAHSSQTGEAASKLKQLLSPAELADLNDGGEVDLEAVLAAQMSDRARESGITYVAFTATPKAKTLELFGRRPDPNRPAGPDNLPMPFHVYSMRQAIEEGFILDVLQNYTSYKVAFRLAQAGQQFSDQEVERNAALKKLMGWVKLHPHNIAQKVAIVVEHFQQYVAPLLNGKAKAMVVVGSRKEAVRWKLAIDRYIAAKQYRLGTLVAFSGEVRDRDSGPDPFTETSPNLNPNLQGDIRETFKSDRYQILIVANKFQTGFDQPLLCGMYIDRRLAGIQAVQTLSRLNRCHPGKDTTYIVDFSNDPAEILAAFKTYYTTAELASATDPNLILDLRLKLDAQKHYDAYEIDRVVKVVLNPNAKQSDLQKALEPIAERLLYQYRNARQAARTAEAQNDPAALKTAQDELAALTLFRSDLGTYVRLYTFLSQIFDYGNTAYEKRAIVFRRLIPLLEFEREVGSIDLSKVVLTHYQVRHQGDRRLDLQQGEAIPVPGLQPGKGVVQDQEKVWLSALIVKLNELFTGDLTDADKVNYVSVVLRSKLLESPTLRQQAIANSKEQFASSPDFAQELLEAIISALDAHQSMSSQALNSKQVQDGIKNILLNQTGLYEELRSQAA</sequence>
<organism evidence="2 3">
    <name type="scientific">Synechococcus sp. (strain ATCC 27144 / PCC 6301 / SAUG 1402/1)</name>
    <name type="common">Anacystis nidulans</name>
    <dbReference type="NCBI Taxonomy" id="269084"/>
    <lineage>
        <taxon>Bacteria</taxon>
        <taxon>Bacillati</taxon>
        <taxon>Cyanobacteriota</taxon>
        <taxon>Cyanophyceae</taxon>
        <taxon>Synechococcales</taxon>
        <taxon>Synechococcaceae</taxon>
        <taxon>Synechococcus</taxon>
    </lineage>
</organism>
<dbReference type="CDD" id="cd22332">
    <property type="entry name" value="HsdR_N"/>
    <property type="match status" value="1"/>
</dbReference>
<dbReference type="Gene3D" id="3.90.1570.50">
    <property type="match status" value="1"/>
</dbReference>
<name>A0A0H3K3I8_SYNP6</name>
<dbReference type="SMART" id="SM00487">
    <property type="entry name" value="DEXDc"/>
    <property type="match status" value="1"/>
</dbReference>
<dbReference type="GO" id="GO:0003677">
    <property type="term" value="F:DNA binding"/>
    <property type="evidence" value="ECO:0007669"/>
    <property type="project" value="UniProtKB-KW"/>
</dbReference>
<dbReference type="Pfam" id="PF04313">
    <property type="entry name" value="HSDR_N"/>
    <property type="match status" value="1"/>
</dbReference>
<reference evidence="2 3" key="1">
    <citation type="journal article" date="2007" name="Photosyn. Res.">
        <title>Complete nucleotide sequence of the freshwater unicellular cyanobacterium Synechococcus elongatus PCC 6301 chromosome: gene content and organization.</title>
        <authorList>
            <person name="Sugita C."/>
            <person name="Ogata K."/>
            <person name="Shikata M."/>
            <person name="Jikuya H."/>
            <person name="Takano J."/>
            <person name="Furumichi M."/>
            <person name="Kanehisa M."/>
            <person name="Omata T."/>
            <person name="Sugiura M."/>
            <person name="Sugita M."/>
        </authorList>
    </citation>
    <scope>NUCLEOTIDE SEQUENCE [LARGE SCALE GENOMIC DNA]</scope>
    <source>
        <strain evidence="3">ATCC 27144 / PCC 6301 / SAUG 1402/1</strain>
    </source>
</reference>
<dbReference type="AlphaFoldDB" id="A0A0H3K3I8"/>
<evidence type="ECO:0000313" key="2">
    <source>
        <dbReference type="EMBL" id="BAD78673.1"/>
    </source>
</evidence>
<dbReference type="Gene3D" id="3.40.50.300">
    <property type="entry name" value="P-loop containing nucleotide triphosphate hydrolases"/>
    <property type="match status" value="2"/>
</dbReference>
<dbReference type="EMBL" id="AP008231">
    <property type="protein sequence ID" value="BAD78673.1"/>
    <property type="molecule type" value="Genomic_DNA"/>
</dbReference>
<dbReference type="PANTHER" id="PTHR42927:SF1">
    <property type="entry name" value="HELICASE SUPERFAMILY 1 AND 2 DOMAIN-CONTAINING PROTEIN"/>
    <property type="match status" value="1"/>
</dbReference>
<dbReference type="REBASE" id="10702">
    <property type="entry name" value="SelBORF488P"/>
</dbReference>
<dbReference type="InterPro" id="IPR040980">
    <property type="entry name" value="SWI2_SNF2"/>
</dbReference>
<dbReference type="Pfam" id="PF18766">
    <property type="entry name" value="SWI2_SNF2"/>
    <property type="match status" value="1"/>
</dbReference>